<dbReference type="Proteomes" id="UP001218218">
    <property type="component" value="Unassembled WGS sequence"/>
</dbReference>
<proteinExistence type="predicted"/>
<reference evidence="2" key="1">
    <citation type="submission" date="2023-03" db="EMBL/GenBank/DDBJ databases">
        <title>Massive genome expansion in bonnet fungi (Mycena s.s.) driven by repeated elements and novel gene families across ecological guilds.</title>
        <authorList>
            <consortium name="Lawrence Berkeley National Laboratory"/>
            <person name="Harder C.B."/>
            <person name="Miyauchi S."/>
            <person name="Viragh M."/>
            <person name="Kuo A."/>
            <person name="Thoen E."/>
            <person name="Andreopoulos B."/>
            <person name="Lu D."/>
            <person name="Skrede I."/>
            <person name="Drula E."/>
            <person name="Henrissat B."/>
            <person name="Morin E."/>
            <person name="Kohler A."/>
            <person name="Barry K."/>
            <person name="LaButti K."/>
            <person name="Morin E."/>
            <person name="Salamov A."/>
            <person name="Lipzen A."/>
            <person name="Mereny Z."/>
            <person name="Hegedus B."/>
            <person name="Baldrian P."/>
            <person name="Stursova M."/>
            <person name="Weitz H."/>
            <person name="Taylor A."/>
            <person name="Grigoriev I.V."/>
            <person name="Nagy L.G."/>
            <person name="Martin F."/>
            <person name="Kauserud H."/>
        </authorList>
    </citation>
    <scope>NUCLEOTIDE SEQUENCE</scope>
    <source>
        <strain evidence="2">CBHHK002</strain>
    </source>
</reference>
<comment type="caution">
    <text evidence="2">The sequence shown here is derived from an EMBL/GenBank/DDBJ whole genome shotgun (WGS) entry which is preliminary data.</text>
</comment>
<feature type="compositionally biased region" description="Basic and acidic residues" evidence="1">
    <location>
        <begin position="50"/>
        <end position="63"/>
    </location>
</feature>
<feature type="compositionally biased region" description="Polar residues" evidence="1">
    <location>
        <begin position="496"/>
        <end position="506"/>
    </location>
</feature>
<name>A0AAD7EL05_9AGAR</name>
<evidence type="ECO:0000256" key="1">
    <source>
        <dbReference type="SAM" id="MobiDB-lite"/>
    </source>
</evidence>
<dbReference type="PANTHER" id="PTHR31912:SF34">
    <property type="entry name" value="NOTOCHORD-RELATED PROTEIN"/>
    <property type="match status" value="1"/>
</dbReference>
<feature type="compositionally biased region" description="Acidic residues" evidence="1">
    <location>
        <begin position="23"/>
        <end position="45"/>
    </location>
</feature>
<organism evidence="2 3">
    <name type="scientific">Mycena albidolilacea</name>
    <dbReference type="NCBI Taxonomy" id="1033008"/>
    <lineage>
        <taxon>Eukaryota</taxon>
        <taxon>Fungi</taxon>
        <taxon>Dikarya</taxon>
        <taxon>Basidiomycota</taxon>
        <taxon>Agaricomycotina</taxon>
        <taxon>Agaricomycetes</taxon>
        <taxon>Agaricomycetidae</taxon>
        <taxon>Agaricales</taxon>
        <taxon>Marasmiineae</taxon>
        <taxon>Mycenaceae</taxon>
        <taxon>Mycena</taxon>
    </lineage>
</organism>
<protein>
    <submittedName>
        <fullName evidence="2">Uncharacterized protein</fullName>
    </submittedName>
</protein>
<dbReference type="AlphaFoldDB" id="A0AAD7EL05"/>
<feature type="region of interest" description="Disordered" evidence="1">
    <location>
        <begin position="460"/>
        <end position="516"/>
    </location>
</feature>
<dbReference type="PANTHER" id="PTHR31912">
    <property type="entry name" value="IP13529P"/>
    <property type="match status" value="1"/>
</dbReference>
<accession>A0AAD7EL05</accession>
<gene>
    <name evidence="2" type="ORF">DFH08DRAFT_966795</name>
</gene>
<keyword evidence="3" id="KW-1185">Reference proteome</keyword>
<feature type="region of interest" description="Disordered" evidence="1">
    <location>
        <begin position="1103"/>
        <end position="1143"/>
    </location>
</feature>
<feature type="region of interest" description="Disordered" evidence="1">
    <location>
        <begin position="21"/>
        <end position="71"/>
    </location>
</feature>
<sequence>MSADERAVAFIAGNILERFDLPTSDDELEERSDAEDSQSENEPEVADAPKSGDSRSGDTSEPRPRKRGRTQDEAATNRYWFPWPDRITCTLDILMHLPRSVFSQKQLDLFLWLLKVNEVDDIPSIKQMQKINLALQKVCGIQTISYNGALGNKYFVNNLAQIIAQEMANPRVRPHLSFYPEDSGTRLSEARQGERWLKELPAEQTTPMLRISGHDYYVYEPAMLDSDVGEFCIPIRWFTRGGEFLAKCWRMLPVTTDKGSGWRVFKADDYEVSSGQFLKNFIQFQEDAALYNVPHPSHIIDVFDPPTNQSTAWEYTNPVLGNRWRAKAEGSRVVIFPMWVYCDDTSGNVSKKWNEHNSFLMTPAGLPREEAQKEYNIHFLCTSNLARPLEMLDGIVDQLEKAQGDGIWVWDIELNEPVLVIPEVLALLGDNPMQSEFACHIGLRGKLFCRACWVKGHDAMDGDDEDEPVREKATNTDGERSVAGSDAGSDAGSVAGSETSAVSAQGQAKKREPAKRFRETMKEMTDRVRDFMKIGKLRRKEETTKKLRSFFTEASTKLDTKTSVKKSRTEHGLKDKFQMFFIDKLFDSYKKKRGAEIKRAALEAAAATLPDNTMSPVWRIKGLDPHQDTPVEILHVVLLGFVKYLWRDLIQQLKGKDDKKELLTTRLSSLDVSGLGISPLAGRTLVQYSGSLTGRDFRAISQVAPFVLYDLVSKECFETWQALSKIIPLIWQPEINDLESHLDLLTAEIDHFLLCAAKWTNRWFNKPKFHIFLHLPTHIRRFGPAILFATEAFESFNAVIRAKSVHSNRHAPSRDIALAFAQGNRIRHLLSGGLFVLNTPALEISLDPAERLELQPANFTFSRNRPSWKTIGEGPKSLVSGRSTVTHYLGLDGKKKPTPGVCESDKSAARPITRTLTGQCLPSWSTKAGLFKTNKQLYLRNGDSCAPQSFVIVRDSSRSGETFVGRVEEIIQEIGTLQDLASQPDGILVQKAVVDHTRERYGMPSVQLRGEWSMYSVQDLLCTVNVQHNCLENNCAATGSVPVLQERTKTTRTIARVVHVRNVDDVVLNTAQMRDAIHVQPFRLDSTPMDREVVINQSAAKEVAARKKRDKKQATAAAPAQPPRPRPNTSAAASSSSANHLPPRVAELQFIHYPGHTL</sequence>
<evidence type="ECO:0000313" key="2">
    <source>
        <dbReference type="EMBL" id="KAJ7331052.1"/>
    </source>
</evidence>
<dbReference type="EMBL" id="JARIHO010000036">
    <property type="protein sequence ID" value="KAJ7331052.1"/>
    <property type="molecule type" value="Genomic_DNA"/>
</dbReference>
<evidence type="ECO:0000313" key="3">
    <source>
        <dbReference type="Proteomes" id="UP001218218"/>
    </source>
</evidence>
<feature type="compositionally biased region" description="Basic and acidic residues" evidence="1">
    <location>
        <begin position="469"/>
        <end position="480"/>
    </location>
</feature>